<feature type="non-terminal residue" evidence="2">
    <location>
        <position position="56"/>
    </location>
</feature>
<reference evidence="2" key="1">
    <citation type="submission" date="2014-12" db="EMBL/GenBank/DDBJ databases">
        <title>Insight into the proteome of Arion vulgaris.</title>
        <authorList>
            <person name="Aradska J."/>
            <person name="Bulat T."/>
            <person name="Smidak R."/>
            <person name="Sarate P."/>
            <person name="Gangsoo J."/>
            <person name="Sialana F."/>
            <person name="Bilban M."/>
            <person name="Lubec G."/>
        </authorList>
    </citation>
    <scope>NUCLEOTIDE SEQUENCE</scope>
    <source>
        <tissue evidence="2">Skin</tissue>
    </source>
</reference>
<proteinExistence type="predicted"/>
<accession>A0A0B6ZFH8</accession>
<dbReference type="AlphaFoldDB" id="A0A0B6ZFH8"/>
<gene>
    <name evidence="2" type="primary">ORF62365</name>
</gene>
<sequence length="56" mass="6587">MKRIEIVFMYKKEEHLTSDSVEEWYTDRSLSSSSISPAEHHFHPSLSERLSVSSKF</sequence>
<evidence type="ECO:0000256" key="1">
    <source>
        <dbReference type="SAM" id="MobiDB-lite"/>
    </source>
</evidence>
<feature type="region of interest" description="Disordered" evidence="1">
    <location>
        <begin position="33"/>
        <end position="56"/>
    </location>
</feature>
<protein>
    <submittedName>
        <fullName evidence="2">Uncharacterized protein</fullName>
    </submittedName>
</protein>
<name>A0A0B6ZFH8_9EUPU</name>
<dbReference type="EMBL" id="HACG01020504">
    <property type="protein sequence ID" value="CEK67369.1"/>
    <property type="molecule type" value="Transcribed_RNA"/>
</dbReference>
<evidence type="ECO:0000313" key="2">
    <source>
        <dbReference type="EMBL" id="CEK67369.1"/>
    </source>
</evidence>
<organism evidence="2">
    <name type="scientific">Arion vulgaris</name>
    <dbReference type="NCBI Taxonomy" id="1028688"/>
    <lineage>
        <taxon>Eukaryota</taxon>
        <taxon>Metazoa</taxon>
        <taxon>Spiralia</taxon>
        <taxon>Lophotrochozoa</taxon>
        <taxon>Mollusca</taxon>
        <taxon>Gastropoda</taxon>
        <taxon>Heterobranchia</taxon>
        <taxon>Euthyneura</taxon>
        <taxon>Panpulmonata</taxon>
        <taxon>Eupulmonata</taxon>
        <taxon>Stylommatophora</taxon>
        <taxon>Helicina</taxon>
        <taxon>Arionoidea</taxon>
        <taxon>Arionidae</taxon>
        <taxon>Arion</taxon>
    </lineage>
</organism>